<keyword evidence="2" id="KW-1185">Reference proteome</keyword>
<evidence type="ECO:0000313" key="2">
    <source>
        <dbReference type="Proteomes" id="UP000507245"/>
    </source>
</evidence>
<accession>A0A6J5W0K2</accession>
<proteinExistence type="predicted"/>
<dbReference type="OrthoDB" id="1165233at2759"/>
<organism evidence="1 2">
    <name type="scientific">Prunus armeniaca</name>
    <name type="common">Apricot</name>
    <name type="synonym">Armeniaca vulgaris</name>
    <dbReference type="NCBI Taxonomy" id="36596"/>
    <lineage>
        <taxon>Eukaryota</taxon>
        <taxon>Viridiplantae</taxon>
        <taxon>Streptophyta</taxon>
        <taxon>Embryophyta</taxon>
        <taxon>Tracheophyta</taxon>
        <taxon>Spermatophyta</taxon>
        <taxon>Magnoliopsida</taxon>
        <taxon>eudicotyledons</taxon>
        <taxon>Gunneridae</taxon>
        <taxon>Pentapetalae</taxon>
        <taxon>rosids</taxon>
        <taxon>fabids</taxon>
        <taxon>Rosales</taxon>
        <taxon>Rosaceae</taxon>
        <taxon>Amygdaloideae</taxon>
        <taxon>Amygdaleae</taxon>
        <taxon>Prunus</taxon>
    </lineage>
</organism>
<protein>
    <recommendedName>
        <fullName evidence="3">Retrotransposon gag domain-containing protein</fullName>
    </recommendedName>
</protein>
<dbReference type="AlphaFoldDB" id="A0A6J5W0K2"/>
<evidence type="ECO:0000313" key="1">
    <source>
        <dbReference type="EMBL" id="CAB4295069.1"/>
    </source>
</evidence>
<reference evidence="2" key="1">
    <citation type="journal article" date="2020" name="Genome Biol.">
        <title>Gamete binning: chromosome-level and haplotype-resolved genome assembly enabled by high-throughput single-cell sequencing of gamete genomes.</title>
        <authorList>
            <person name="Campoy J.A."/>
            <person name="Sun H."/>
            <person name="Goel M."/>
            <person name="Jiao W.-B."/>
            <person name="Folz-Donahue K."/>
            <person name="Wang N."/>
            <person name="Rubio M."/>
            <person name="Liu C."/>
            <person name="Kukat C."/>
            <person name="Ruiz D."/>
            <person name="Huettel B."/>
            <person name="Schneeberger K."/>
        </authorList>
    </citation>
    <scope>NUCLEOTIDE SEQUENCE [LARGE SCALE GENOMIC DNA]</scope>
    <source>
        <strain evidence="2">cv. Rojo Pasion</strain>
    </source>
</reference>
<sequence length="95" mass="11230">MPVRALFEHGATDFDIWEAARKTYTMTQNSSRLFQLRRQSILMCQNAESVKVFYEKLHATWQKIDCLRPHEYSCTDDGAHRLKELEADRVYDFLG</sequence>
<gene>
    <name evidence="1" type="ORF">ORAREDHAP_LOCUS6307</name>
</gene>
<dbReference type="EMBL" id="CAEKKB010000001">
    <property type="protein sequence ID" value="CAB4295069.1"/>
    <property type="molecule type" value="Genomic_DNA"/>
</dbReference>
<dbReference type="Proteomes" id="UP000507245">
    <property type="component" value="Unassembled WGS sequence"/>
</dbReference>
<evidence type="ECO:0008006" key="3">
    <source>
        <dbReference type="Google" id="ProtNLM"/>
    </source>
</evidence>
<name>A0A6J5W0K2_PRUAR</name>